<evidence type="ECO:0000256" key="2">
    <source>
        <dbReference type="ARBA" id="ARBA00022801"/>
    </source>
</evidence>
<reference evidence="8" key="1">
    <citation type="journal article" date="2019" name="Int. J. Syst. Evol. Microbiol.">
        <title>The Global Catalogue of Microorganisms (GCM) 10K type strain sequencing project: providing services to taxonomists for standard genome sequencing and annotation.</title>
        <authorList>
            <consortium name="The Broad Institute Genomics Platform"/>
            <consortium name="The Broad Institute Genome Sequencing Center for Infectious Disease"/>
            <person name="Wu L."/>
            <person name="Ma J."/>
        </authorList>
    </citation>
    <scope>NUCLEOTIDE SEQUENCE [LARGE SCALE GENOMIC DNA]</scope>
    <source>
        <strain evidence="8">CGMCC 1.12859</strain>
    </source>
</reference>
<dbReference type="InterPro" id="IPR013320">
    <property type="entry name" value="ConA-like_dom_sf"/>
</dbReference>
<dbReference type="EMBL" id="JBHTAJ010000040">
    <property type="protein sequence ID" value="MFC7182045.1"/>
    <property type="molecule type" value="Genomic_DNA"/>
</dbReference>
<comment type="caution">
    <text evidence="7">The sequence shown here is derived from an EMBL/GenBank/DDBJ whole genome shotgun (WGS) entry which is preliminary data.</text>
</comment>
<keyword evidence="5" id="KW-0732">Signal</keyword>
<evidence type="ECO:0000256" key="4">
    <source>
        <dbReference type="SAM" id="MobiDB-lite"/>
    </source>
</evidence>
<keyword evidence="3" id="KW-0326">Glycosidase</keyword>
<keyword evidence="8" id="KW-1185">Reference proteome</keyword>
<sequence length="674" mass="71059">MINSSSDTPSRAGRPTARRAPTRRPSAALLVTALVGGLMSAATAPPASAADLAGDFDSTAVGTVPSGWSVTGASGDVTVQDVPGTVDRGLQLRDTSSTSSVTARASFGSTAATVVAGFRLRAAQTSATVGVHLDGTAGHSVTVALGADGQLYTYDGATRVDLGAYTADRWYDIRVVADPSTDTADVYVDGSRRARRLAFRTATASLGALQADVSASSTGTAWLDDVRTGTESGPQGWPYLGQVGPRPALQIGTSQLLVGAETLDRDYTSYPAFSPYLGKLGATGVRLQGGWAKTEKTKGVYDWTWLDKIVDDARAQGLKPWIQLSYGNGIYTGGGDSGLGGQLPSSAEALAAWDAWVRAMVNRYKDRVTEWEVWNEPNLAGIPVADYTDFYVRTATLVRAAEPGAVVFGQEAGIDVTYAQNFLTLLSQQGKSDLLGGVSYHPYNADPDDAWTYQQVAKLRALVDQYAPGAVVRQGENGAPSTAGSFGALGDTDWTELSQSKWLLRRVLNDLGRGISTSVFSISDLNYPGKVNTKGLLRTGTDKSVRYAKPSFYAVQALASVFDSTLAPLPGYHWSAAPATALTVQAFANRTSGRQVVAVWAATGKPTESTTSTATDLTFTGGDFADPVYVDLRTGAIYDVPDAGWSAQNGTYTFRGVPVYDSPVLIADRSTVKF</sequence>
<feature type="region of interest" description="Disordered" evidence="4">
    <location>
        <begin position="1"/>
        <end position="25"/>
    </location>
</feature>
<dbReference type="Gene3D" id="2.60.120.200">
    <property type="match status" value="1"/>
</dbReference>
<protein>
    <recommendedName>
        <fullName evidence="6">Glycosyl hydrolases family 39 N-terminal catalytic domain-containing protein</fullName>
    </recommendedName>
</protein>
<dbReference type="RefSeq" id="WP_380231712.1">
    <property type="nucleotide sequence ID" value="NZ_JBHSVH010000002.1"/>
</dbReference>
<evidence type="ECO:0000256" key="3">
    <source>
        <dbReference type="ARBA" id="ARBA00023295"/>
    </source>
</evidence>
<comment type="similarity">
    <text evidence="1">Belongs to the glycosyl hydrolase 39 family.</text>
</comment>
<evidence type="ECO:0000256" key="5">
    <source>
        <dbReference type="SAM" id="SignalP"/>
    </source>
</evidence>
<name>A0ABW2FXU0_9ACTN</name>
<dbReference type="SUPFAM" id="SSF49899">
    <property type="entry name" value="Concanavalin A-like lectins/glucanases"/>
    <property type="match status" value="1"/>
</dbReference>
<organism evidence="7 8">
    <name type="scientific">Kitasatospora paranensis</name>
    <dbReference type="NCBI Taxonomy" id="258053"/>
    <lineage>
        <taxon>Bacteria</taxon>
        <taxon>Bacillati</taxon>
        <taxon>Actinomycetota</taxon>
        <taxon>Actinomycetes</taxon>
        <taxon>Kitasatosporales</taxon>
        <taxon>Streptomycetaceae</taxon>
        <taxon>Kitasatospora</taxon>
    </lineage>
</organism>
<feature type="signal peptide" evidence="5">
    <location>
        <begin position="1"/>
        <end position="49"/>
    </location>
</feature>
<evidence type="ECO:0000313" key="7">
    <source>
        <dbReference type="EMBL" id="MFC7182045.1"/>
    </source>
</evidence>
<feature type="domain" description="Glycosyl hydrolases family 39 N-terminal catalytic" evidence="6">
    <location>
        <begin position="296"/>
        <end position="424"/>
    </location>
</feature>
<dbReference type="InterPro" id="IPR017853">
    <property type="entry name" value="GH"/>
</dbReference>
<dbReference type="InterPro" id="IPR049166">
    <property type="entry name" value="GH39_cat"/>
</dbReference>
<dbReference type="Pfam" id="PF01229">
    <property type="entry name" value="Glyco_hydro_39"/>
    <property type="match status" value="1"/>
</dbReference>
<dbReference type="Proteomes" id="UP001596435">
    <property type="component" value="Unassembled WGS sequence"/>
</dbReference>
<dbReference type="PANTHER" id="PTHR12631">
    <property type="entry name" value="ALPHA-L-IDURONIDASE"/>
    <property type="match status" value="1"/>
</dbReference>
<feature type="chain" id="PRO_5046125299" description="Glycosyl hydrolases family 39 N-terminal catalytic domain-containing protein" evidence="5">
    <location>
        <begin position="50"/>
        <end position="674"/>
    </location>
</feature>
<keyword evidence="2" id="KW-0378">Hydrolase</keyword>
<dbReference type="PANTHER" id="PTHR12631:SF10">
    <property type="entry name" value="BETA-XYLOSIDASE-LIKE PROTEIN-RELATED"/>
    <property type="match status" value="1"/>
</dbReference>
<dbReference type="InterPro" id="IPR051923">
    <property type="entry name" value="Glycosyl_Hydrolase_39"/>
</dbReference>
<dbReference type="SUPFAM" id="SSF51445">
    <property type="entry name" value="(Trans)glycosidases"/>
    <property type="match status" value="1"/>
</dbReference>
<proteinExistence type="inferred from homology"/>
<evidence type="ECO:0000313" key="8">
    <source>
        <dbReference type="Proteomes" id="UP001596435"/>
    </source>
</evidence>
<evidence type="ECO:0000256" key="1">
    <source>
        <dbReference type="ARBA" id="ARBA00008875"/>
    </source>
</evidence>
<dbReference type="Gene3D" id="3.20.20.80">
    <property type="entry name" value="Glycosidases"/>
    <property type="match status" value="1"/>
</dbReference>
<gene>
    <name evidence="7" type="ORF">ACFQMG_21065</name>
</gene>
<accession>A0ABW2FXU0</accession>
<evidence type="ECO:0000259" key="6">
    <source>
        <dbReference type="Pfam" id="PF01229"/>
    </source>
</evidence>